<keyword evidence="2" id="KW-1185">Reference proteome</keyword>
<organism evidence="1 2">
    <name type="scientific">Parasponia andersonii</name>
    <name type="common">Sponia andersonii</name>
    <dbReference type="NCBI Taxonomy" id="3476"/>
    <lineage>
        <taxon>Eukaryota</taxon>
        <taxon>Viridiplantae</taxon>
        <taxon>Streptophyta</taxon>
        <taxon>Embryophyta</taxon>
        <taxon>Tracheophyta</taxon>
        <taxon>Spermatophyta</taxon>
        <taxon>Magnoliopsida</taxon>
        <taxon>eudicotyledons</taxon>
        <taxon>Gunneridae</taxon>
        <taxon>Pentapetalae</taxon>
        <taxon>rosids</taxon>
        <taxon>fabids</taxon>
        <taxon>Rosales</taxon>
        <taxon>Cannabaceae</taxon>
        <taxon>Parasponia</taxon>
    </lineage>
</organism>
<gene>
    <name evidence="1" type="ORF">PanWU01x14_260460</name>
</gene>
<comment type="caution">
    <text evidence="1">The sequence shown here is derived from an EMBL/GenBank/DDBJ whole genome shotgun (WGS) entry which is preliminary data.</text>
</comment>
<protein>
    <submittedName>
        <fullName evidence="1">Uncharacterized protein</fullName>
    </submittedName>
</protein>
<evidence type="ECO:0000313" key="2">
    <source>
        <dbReference type="Proteomes" id="UP000237105"/>
    </source>
</evidence>
<sequence length="82" mass="9405">MLNSLVAFLNRISTDEMLLDHKKTNVKDIIYRDELSKEKNNLNKFLSSEPFIKMDLGEKICTTCTTATNGKRTSMDSSEEEK</sequence>
<dbReference type="OrthoDB" id="1077969at2759"/>
<name>A0A2P5B8X7_PARAD</name>
<dbReference type="AlphaFoldDB" id="A0A2P5B8X7"/>
<dbReference type="EMBL" id="JXTB01000335">
    <property type="protein sequence ID" value="PON45216.1"/>
    <property type="molecule type" value="Genomic_DNA"/>
</dbReference>
<dbReference type="Proteomes" id="UP000237105">
    <property type="component" value="Unassembled WGS sequence"/>
</dbReference>
<accession>A0A2P5B8X7</accession>
<reference evidence="2" key="1">
    <citation type="submission" date="2016-06" db="EMBL/GenBank/DDBJ databases">
        <title>Parallel loss of symbiosis genes in relatives of nitrogen-fixing non-legume Parasponia.</title>
        <authorList>
            <person name="Van Velzen R."/>
            <person name="Holmer R."/>
            <person name="Bu F."/>
            <person name="Rutten L."/>
            <person name="Van Zeijl A."/>
            <person name="Liu W."/>
            <person name="Santuari L."/>
            <person name="Cao Q."/>
            <person name="Sharma T."/>
            <person name="Shen D."/>
            <person name="Roswanjaya Y."/>
            <person name="Wardhani T."/>
            <person name="Kalhor M.S."/>
            <person name="Jansen J."/>
            <person name="Van den Hoogen J."/>
            <person name="Gungor B."/>
            <person name="Hartog M."/>
            <person name="Hontelez J."/>
            <person name="Verver J."/>
            <person name="Yang W.-C."/>
            <person name="Schijlen E."/>
            <person name="Repin R."/>
            <person name="Schilthuizen M."/>
            <person name="Schranz E."/>
            <person name="Heidstra R."/>
            <person name="Miyata K."/>
            <person name="Fedorova E."/>
            <person name="Kohlen W."/>
            <person name="Bisseling T."/>
            <person name="Smit S."/>
            <person name="Geurts R."/>
        </authorList>
    </citation>
    <scope>NUCLEOTIDE SEQUENCE [LARGE SCALE GENOMIC DNA]</scope>
    <source>
        <strain evidence="2">cv. WU1-14</strain>
    </source>
</reference>
<proteinExistence type="predicted"/>
<evidence type="ECO:0000313" key="1">
    <source>
        <dbReference type="EMBL" id="PON45216.1"/>
    </source>
</evidence>